<gene>
    <name evidence="3" type="primary">NCS2</name>
    <name evidence="3" type="synonym">CTU2</name>
    <name evidence="4" type="ORF">UV8b_06392</name>
</gene>
<evidence type="ECO:0000313" key="5">
    <source>
        <dbReference type="Proteomes" id="UP000027002"/>
    </source>
</evidence>
<accession>A0A8E5HV85</accession>
<dbReference type="GO" id="GO:0016783">
    <property type="term" value="F:sulfurtransferase activity"/>
    <property type="evidence" value="ECO:0007669"/>
    <property type="project" value="TreeGrafter"/>
</dbReference>
<dbReference type="GO" id="GO:0016779">
    <property type="term" value="F:nucleotidyltransferase activity"/>
    <property type="evidence" value="ECO:0007669"/>
    <property type="project" value="UniProtKB-UniRule"/>
</dbReference>
<keyword evidence="1 3" id="KW-0963">Cytoplasm</keyword>
<comment type="function">
    <text evidence="3">Plays a central role in 2-thiolation of mcm(5)S(2)U at tRNA wobble positions of tRNA(Lys), tRNA(Glu) and tRNA(Gln). May act by forming a heterodimer with NCS6 that ligates sulfur from thiocarboxylated URM1 onto the uridine of tRNAs at wobble position. Prior mcm(5) tRNA modification by the elongator complex is required for 2-thiolation. May also be involved in protein urmylation.</text>
</comment>
<reference evidence="4" key="1">
    <citation type="submission" date="2020-03" db="EMBL/GenBank/DDBJ databases">
        <title>A mixture of massive structural variations and highly conserved coding sequences in Ustilaginoidea virens genome.</title>
        <authorList>
            <person name="Zhang K."/>
            <person name="Zhao Z."/>
            <person name="Zhang Z."/>
            <person name="Li Y."/>
            <person name="Hsiang T."/>
            <person name="Sun W."/>
        </authorList>
    </citation>
    <scope>NUCLEOTIDE SEQUENCE</scope>
    <source>
        <strain evidence="4">UV-8b</strain>
    </source>
</reference>
<dbReference type="Gene3D" id="3.40.50.620">
    <property type="entry name" value="HUPs"/>
    <property type="match status" value="1"/>
</dbReference>
<dbReference type="Proteomes" id="UP000027002">
    <property type="component" value="Chromosome 5"/>
</dbReference>
<evidence type="ECO:0000256" key="2">
    <source>
        <dbReference type="ARBA" id="ARBA00022694"/>
    </source>
</evidence>
<sequence>MASRNQCRRCKNIDAPYDLRNDPTCRDCFVDYVETKGGRRLGAIARDTRTPGRPGPRRYLAGLSFGPSSTAMMQILDRSARFHSSKKSSPAFEPLAVHIDADLSHTPDESDTPARRLLSRHRQRFPNVSFECLHLSRIWTVKTIDWSSLSSVALHDPSISDPVERLRRFFEKLPSVSSRVDVLRLFVRHLLLHVAFERSYTAVLFGHTTTALAALTLTEVANGRGYAVSSLVNDGLYAVRTHGSATSSSHTEGLTEAQMPIYYPLREVFKNELTTYINLVPSLKELVPEPESSAGRVVSHKDLSIAEVVGRYFDDVEAPYSGIVANVVRTTGKLDRGAGQGFCHMCGMALDERGDALWAGELGDDGLGALDHNQPAGLCYGCKRTASG</sequence>
<dbReference type="PANTHER" id="PTHR20882:SF14">
    <property type="entry name" value="CYTOPLASMIC TRNA 2-THIOLATION PROTEIN 2"/>
    <property type="match status" value="1"/>
</dbReference>
<keyword evidence="2 3" id="KW-0819">tRNA processing</keyword>
<comment type="subcellular location">
    <subcellularLocation>
        <location evidence="3">Cytoplasm</location>
    </subcellularLocation>
</comment>
<dbReference type="InterPro" id="IPR019407">
    <property type="entry name" value="CTU2"/>
</dbReference>
<dbReference type="UniPathway" id="UPA00988"/>
<dbReference type="InterPro" id="IPR014729">
    <property type="entry name" value="Rossmann-like_a/b/a_fold"/>
</dbReference>
<proteinExistence type="inferred from homology"/>
<evidence type="ECO:0000256" key="1">
    <source>
        <dbReference type="ARBA" id="ARBA00022490"/>
    </source>
</evidence>
<comment type="pathway">
    <text evidence="3">tRNA modification; 5-methoxycarbonylmethyl-2-thiouridine-tRNA biosynthesis.</text>
</comment>
<dbReference type="GO" id="GO:0000049">
    <property type="term" value="F:tRNA binding"/>
    <property type="evidence" value="ECO:0007669"/>
    <property type="project" value="InterPro"/>
</dbReference>
<evidence type="ECO:0000256" key="3">
    <source>
        <dbReference type="HAMAP-Rule" id="MF_03054"/>
    </source>
</evidence>
<name>A0A8E5HV85_USTVR</name>
<dbReference type="EMBL" id="CP072757">
    <property type="protein sequence ID" value="QUC22151.1"/>
    <property type="molecule type" value="Genomic_DNA"/>
</dbReference>
<dbReference type="SUPFAM" id="SSF52402">
    <property type="entry name" value="Adenine nucleotide alpha hydrolases-like"/>
    <property type="match status" value="1"/>
</dbReference>
<dbReference type="GO" id="GO:0002143">
    <property type="term" value="P:tRNA wobble position uridine thiolation"/>
    <property type="evidence" value="ECO:0007669"/>
    <property type="project" value="TreeGrafter"/>
</dbReference>
<keyword evidence="5" id="KW-1185">Reference proteome</keyword>
<dbReference type="GO" id="GO:0032447">
    <property type="term" value="P:protein urmylation"/>
    <property type="evidence" value="ECO:0007669"/>
    <property type="project" value="UniProtKB-UniRule"/>
</dbReference>
<dbReference type="AlphaFoldDB" id="A0A8E5HV85"/>
<dbReference type="OrthoDB" id="25129at2759"/>
<organism evidence="4 5">
    <name type="scientific">Ustilaginoidea virens</name>
    <name type="common">Rice false smut fungus</name>
    <name type="synonym">Villosiclava virens</name>
    <dbReference type="NCBI Taxonomy" id="1159556"/>
    <lineage>
        <taxon>Eukaryota</taxon>
        <taxon>Fungi</taxon>
        <taxon>Dikarya</taxon>
        <taxon>Ascomycota</taxon>
        <taxon>Pezizomycotina</taxon>
        <taxon>Sordariomycetes</taxon>
        <taxon>Hypocreomycetidae</taxon>
        <taxon>Hypocreales</taxon>
        <taxon>Clavicipitaceae</taxon>
        <taxon>Ustilaginoidea</taxon>
    </lineage>
</organism>
<evidence type="ECO:0000313" key="4">
    <source>
        <dbReference type="EMBL" id="QUC22151.1"/>
    </source>
</evidence>
<dbReference type="HAMAP" id="MF_03054">
    <property type="entry name" value="CTU2"/>
    <property type="match status" value="1"/>
</dbReference>
<dbReference type="Pfam" id="PF10288">
    <property type="entry name" value="CTU2"/>
    <property type="match status" value="1"/>
</dbReference>
<dbReference type="PANTHER" id="PTHR20882">
    <property type="entry name" value="CYTOPLASMIC TRNA 2-THIOLATION PROTEIN 2"/>
    <property type="match status" value="1"/>
</dbReference>
<comment type="similarity">
    <text evidence="3">Belongs to the CTU2/NCS2 family.</text>
</comment>
<dbReference type="GO" id="GO:0005829">
    <property type="term" value="C:cytosol"/>
    <property type="evidence" value="ECO:0007669"/>
    <property type="project" value="TreeGrafter"/>
</dbReference>
<protein>
    <recommendedName>
        <fullName evidence="3">Cytoplasmic tRNA 2-thiolation protein 2</fullName>
    </recommendedName>
</protein>